<proteinExistence type="predicted"/>
<dbReference type="EMBL" id="VRVR01000006">
    <property type="protein sequence ID" value="KAF0852986.1"/>
    <property type="molecule type" value="Genomic_DNA"/>
</dbReference>
<protein>
    <submittedName>
        <fullName evidence="1">Putative mitochondrial protein</fullName>
    </submittedName>
</protein>
<accession>A0A8K0AK39</accession>
<comment type="caution">
    <text evidence="1">The sequence shown here is derived from an EMBL/GenBank/DDBJ whole genome shotgun (WGS) entry which is preliminary data.</text>
</comment>
<name>A0A8K0AK39_ANDGO</name>
<dbReference type="Proteomes" id="UP000799049">
    <property type="component" value="Unassembled WGS sequence"/>
</dbReference>
<sequence length="313" mass="35023">MGMFRLFRALRSSDPPRITPLIHYVQSTRASVDSAPKGRNISDSIAISFTSHLDAVDSLLESSLNSKIAVADPFVPKREATDSAPAMNGTPATASDVTALNPSTLDDDLPTPDASVLSVSVEADVQTSMQPCLAEPSRTIPVEYSDACYDMRSLDPLFLRSMTSARLVSYKGKDYVANTFGPPASDAMLNYRSNGLENLADTNAEYVYDYLLSWQSTPGLTQFAEDLDRLVTEVVWKKWYKFERGATLNQLLQVRELVEKHPEIVDQVREKGWLYSSALQVPERMRTVFPDSKRRVYAHSWADMFRGGLEYWT</sequence>
<dbReference type="AlphaFoldDB" id="A0A8K0AK39"/>
<evidence type="ECO:0000313" key="2">
    <source>
        <dbReference type="Proteomes" id="UP000799049"/>
    </source>
</evidence>
<evidence type="ECO:0000313" key="1">
    <source>
        <dbReference type="EMBL" id="KAF0852986.1"/>
    </source>
</evidence>
<keyword evidence="2" id="KW-1185">Reference proteome</keyword>
<organism evidence="1 2">
    <name type="scientific">Andalucia godoyi</name>
    <name type="common">Flagellate</name>
    <dbReference type="NCBI Taxonomy" id="505711"/>
    <lineage>
        <taxon>Eukaryota</taxon>
        <taxon>Discoba</taxon>
        <taxon>Jakobida</taxon>
        <taxon>Andalucina</taxon>
        <taxon>Andaluciidae</taxon>
        <taxon>Andalucia</taxon>
    </lineage>
</organism>
<gene>
    <name evidence="1" type="ORF">ANDGO_04844</name>
</gene>
<reference evidence="1" key="1">
    <citation type="submission" date="2019-09" db="EMBL/GenBank/DDBJ databases">
        <title>The Mitochondrial Proteome of the Jakobid, Andalucia godoyi, a Protist With the Most Gene-Rich and Bacteria-Like Mitochondrial Genome.</title>
        <authorList>
            <person name="Gray M.W."/>
            <person name="Burger G."/>
            <person name="Derelle R."/>
            <person name="Klimes V."/>
            <person name="Leger M."/>
            <person name="Sarrasin M."/>
            <person name="Vlcek C."/>
            <person name="Roger A.J."/>
            <person name="Elias M."/>
            <person name="Lang B.F."/>
        </authorList>
    </citation>
    <scope>NUCLEOTIDE SEQUENCE</scope>
    <source>
        <strain evidence="1">And28</strain>
    </source>
</reference>